<evidence type="ECO:0000256" key="1">
    <source>
        <dbReference type="ARBA" id="ARBA00004167"/>
    </source>
</evidence>
<evidence type="ECO:0000256" key="3">
    <source>
        <dbReference type="ARBA" id="ARBA00022989"/>
    </source>
</evidence>
<reference evidence="7 8" key="1">
    <citation type="submission" date="2021-09" db="EMBL/GenBank/DDBJ databases">
        <title>Genomic insights and catalytic innovation underlie evolution of tropane alkaloids biosynthesis.</title>
        <authorList>
            <person name="Wang Y.-J."/>
            <person name="Tian T."/>
            <person name="Huang J.-P."/>
            <person name="Huang S.-X."/>
        </authorList>
    </citation>
    <scope>NUCLEOTIDE SEQUENCE [LARGE SCALE GENOMIC DNA]</scope>
    <source>
        <strain evidence="7">KIB-2018</strain>
        <tissue evidence="7">Leaf</tissue>
    </source>
</reference>
<accession>A0AAV8SDQ0</accession>
<keyword evidence="3 5" id="KW-1133">Transmembrane helix</keyword>
<dbReference type="EMBL" id="JAIWQS010000011">
    <property type="protein sequence ID" value="KAJ8750336.1"/>
    <property type="molecule type" value="Genomic_DNA"/>
</dbReference>
<evidence type="ECO:0000256" key="4">
    <source>
        <dbReference type="ARBA" id="ARBA00023136"/>
    </source>
</evidence>
<dbReference type="GO" id="GO:0005886">
    <property type="term" value="C:plasma membrane"/>
    <property type="evidence" value="ECO:0007669"/>
    <property type="project" value="TreeGrafter"/>
</dbReference>
<feature type="transmembrane region" description="Helical" evidence="5">
    <location>
        <begin position="20"/>
        <end position="46"/>
    </location>
</feature>
<evidence type="ECO:0000256" key="5">
    <source>
        <dbReference type="SAM" id="Phobius"/>
    </source>
</evidence>
<dbReference type="Pfam" id="PF03168">
    <property type="entry name" value="LEA_2"/>
    <property type="match status" value="1"/>
</dbReference>
<dbReference type="PANTHER" id="PTHR31234">
    <property type="entry name" value="LATE EMBRYOGENESIS ABUNDANT (LEA) HYDROXYPROLINE-RICH GLYCOPROTEIN FAMILY"/>
    <property type="match status" value="1"/>
</dbReference>
<dbReference type="InterPro" id="IPR004864">
    <property type="entry name" value="LEA_2"/>
</dbReference>
<evidence type="ECO:0000313" key="7">
    <source>
        <dbReference type="EMBL" id="KAJ8750336.1"/>
    </source>
</evidence>
<sequence>MPTGGTNQPRGDTRPTHPKLLRLIAITILALIVLVGLAVLITWLAIKPKRLLYTIDDGSINNFNINTDHLNATFGLVIMAHNPNHKISIYYDSIEVSVGVNGQTVAFNTLEPFYQPRKNMTRLDAKLESRDVALSSSLSRDLRLEKRSGQAELDVRIKARIRYKIGVLKLRHRTLKIECPVIINFSSSKGFERVYCDID</sequence>
<keyword evidence="2 5" id="KW-0812">Transmembrane</keyword>
<dbReference type="GO" id="GO:0098542">
    <property type="term" value="P:defense response to other organism"/>
    <property type="evidence" value="ECO:0007669"/>
    <property type="project" value="InterPro"/>
</dbReference>
<keyword evidence="8" id="KW-1185">Reference proteome</keyword>
<dbReference type="PANTHER" id="PTHR31234:SF39">
    <property type="entry name" value="HARPIN-INDUCED PROTEIN 1 CONTAINING PROTEIN, EXPRESSED"/>
    <property type="match status" value="1"/>
</dbReference>
<evidence type="ECO:0000256" key="2">
    <source>
        <dbReference type="ARBA" id="ARBA00022692"/>
    </source>
</evidence>
<comment type="subcellular location">
    <subcellularLocation>
        <location evidence="1">Membrane</location>
        <topology evidence="1">Single-pass membrane protein</topology>
    </subcellularLocation>
</comment>
<organism evidence="7 8">
    <name type="scientific">Erythroxylum novogranatense</name>
    <dbReference type="NCBI Taxonomy" id="1862640"/>
    <lineage>
        <taxon>Eukaryota</taxon>
        <taxon>Viridiplantae</taxon>
        <taxon>Streptophyta</taxon>
        <taxon>Embryophyta</taxon>
        <taxon>Tracheophyta</taxon>
        <taxon>Spermatophyta</taxon>
        <taxon>Magnoliopsida</taxon>
        <taxon>eudicotyledons</taxon>
        <taxon>Gunneridae</taxon>
        <taxon>Pentapetalae</taxon>
        <taxon>rosids</taxon>
        <taxon>fabids</taxon>
        <taxon>Malpighiales</taxon>
        <taxon>Erythroxylaceae</taxon>
        <taxon>Erythroxylum</taxon>
    </lineage>
</organism>
<keyword evidence="4 5" id="KW-0472">Membrane</keyword>
<dbReference type="InterPro" id="IPR044839">
    <property type="entry name" value="NDR1-like"/>
</dbReference>
<gene>
    <name evidence="7" type="ORF">K2173_014251</name>
</gene>
<dbReference type="Proteomes" id="UP001159364">
    <property type="component" value="Linkage Group LG11"/>
</dbReference>
<feature type="domain" description="Late embryogenesis abundant protein LEA-2 subgroup" evidence="6">
    <location>
        <begin position="81"/>
        <end position="179"/>
    </location>
</feature>
<name>A0AAV8SDQ0_9ROSI</name>
<dbReference type="AlphaFoldDB" id="A0AAV8SDQ0"/>
<comment type="caution">
    <text evidence="7">The sequence shown here is derived from an EMBL/GenBank/DDBJ whole genome shotgun (WGS) entry which is preliminary data.</text>
</comment>
<proteinExistence type="predicted"/>
<evidence type="ECO:0000313" key="8">
    <source>
        <dbReference type="Proteomes" id="UP001159364"/>
    </source>
</evidence>
<protein>
    <recommendedName>
        <fullName evidence="6">Late embryogenesis abundant protein LEA-2 subgroup domain-containing protein</fullName>
    </recommendedName>
</protein>
<evidence type="ECO:0000259" key="6">
    <source>
        <dbReference type="Pfam" id="PF03168"/>
    </source>
</evidence>